<feature type="region of interest" description="Disordered" evidence="1">
    <location>
        <begin position="1"/>
        <end position="22"/>
    </location>
</feature>
<sequence>MSSYDSFQIPTPRNAWTDRRQTTTAIVADKESRSRSRRFQFMNKKLPCRDIKSAATWRKSLSLTFREIPPAQISFARYEKLCTPDSQRAGVTGPSFGALYLNQKDCATMFL</sequence>
<dbReference type="EMBL" id="BGZK01001107">
    <property type="protein sequence ID" value="GBP71407.1"/>
    <property type="molecule type" value="Genomic_DNA"/>
</dbReference>
<protein>
    <submittedName>
        <fullName evidence="2">Uncharacterized protein</fullName>
    </submittedName>
</protein>
<name>A0A4C1YA40_EUMVA</name>
<feature type="compositionally biased region" description="Polar residues" evidence="1">
    <location>
        <begin position="1"/>
        <end position="11"/>
    </location>
</feature>
<evidence type="ECO:0000313" key="2">
    <source>
        <dbReference type="EMBL" id="GBP71407.1"/>
    </source>
</evidence>
<evidence type="ECO:0000313" key="3">
    <source>
        <dbReference type="Proteomes" id="UP000299102"/>
    </source>
</evidence>
<comment type="caution">
    <text evidence="2">The sequence shown here is derived from an EMBL/GenBank/DDBJ whole genome shotgun (WGS) entry which is preliminary data.</text>
</comment>
<accession>A0A4C1YA40</accession>
<gene>
    <name evidence="2" type="ORF">EVAR_44773_1</name>
</gene>
<evidence type="ECO:0000256" key="1">
    <source>
        <dbReference type="SAM" id="MobiDB-lite"/>
    </source>
</evidence>
<reference evidence="2 3" key="1">
    <citation type="journal article" date="2019" name="Commun. Biol.">
        <title>The bagworm genome reveals a unique fibroin gene that provides high tensile strength.</title>
        <authorList>
            <person name="Kono N."/>
            <person name="Nakamura H."/>
            <person name="Ohtoshi R."/>
            <person name="Tomita M."/>
            <person name="Numata K."/>
            <person name="Arakawa K."/>
        </authorList>
    </citation>
    <scope>NUCLEOTIDE SEQUENCE [LARGE SCALE GENOMIC DNA]</scope>
</reference>
<proteinExistence type="predicted"/>
<dbReference type="AlphaFoldDB" id="A0A4C1YA40"/>
<keyword evidence="3" id="KW-1185">Reference proteome</keyword>
<organism evidence="2 3">
    <name type="scientific">Eumeta variegata</name>
    <name type="common">Bagworm moth</name>
    <name type="synonym">Eumeta japonica</name>
    <dbReference type="NCBI Taxonomy" id="151549"/>
    <lineage>
        <taxon>Eukaryota</taxon>
        <taxon>Metazoa</taxon>
        <taxon>Ecdysozoa</taxon>
        <taxon>Arthropoda</taxon>
        <taxon>Hexapoda</taxon>
        <taxon>Insecta</taxon>
        <taxon>Pterygota</taxon>
        <taxon>Neoptera</taxon>
        <taxon>Endopterygota</taxon>
        <taxon>Lepidoptera</taxon>
        <taxon>Glossata</taxon>
        <taxon>Ditrysia</taxon>
        <taxon>Tineoidea</taxon>
        <taxon>Psychidae</taxon>
        <taxon>Oiketicinae</taxon>
        <taxon>Eumeta</taxon>
    </lineage>
</organism>
<dbReference type="Proteomes" id="UP000299102">
    <property type="component" value="Unassembled WGS sequence"/>
</dbReference>